<dbReference type="PIRSF" id="PIRSF001365">
    <property type="entry name" value="DHDPS"/>
    <property type="match status" value="1"/>
</dbReference>
<gene>
    <name evidence="12" type="primary">dapA</name>
    <name evidence="14" type="ORF">ABH943_003896</name>
</gene>
<feature type="site" description="Part of a proton relay during catalysis" evidence="12">
    <location>
        <position position="109"/>
    </location>
</feature>
<dbReference type="Pfam" id="PF00701">
    <property type="entry name" value="DHDPS"/>
    <property type="match status" value="1"/>
</dbReference>
<evidence type="ECO:0000256" key="9">
    <source>
        <dbReference type="ARBA" id="ARBA00023239"/>
    </source>
</evidence>
<keyword evidence="8 12" id="KW-0457">Lysine biosynthesis</keyword>
<evidence type="ECO:0000256" key="1">
    <source>
        <dbReference type="ARBA" id="ARBA00003294"/>
    </source>
</evidence>
<feature type="active site" description="Schiff-base intermediate with substrate" evidence="12">
    <location>
        <position position="164"/>
    </location>
</feature>
<keyword evidence="10 12" id="KW-0704">Schiff base</keyword>
<dbReference type="PANTHER" id="PTHR12128">
    <property type="entry name" value="DIHYDRODIPICOLINATE SYNTHASE"/>
    <property type="match status" value="1"/>
</dbReference>
<dbReference type="EC" id="4.3.3.7" evidence="4 12"/>
<feature type="binding site" evidence="12">
    <location>
        <position position="47"/>
    </location>
    <ligand>
        <name>pyruvate</name>
        <dbReference type="ChEBI" id="CHEBI:15361"/>
    </ligand>
</feature>
<comment type="function">
    <text evidence="1 12">Catalyzes the condensation of (S)-aspartate-beta-semialdehyde [(S)-ASA] and pyruvate to 4-hydroxy-tetrahydrodipicolinate (HTPA).</text>
</comment>
<comment type="caution">
    <text evidence="12">Lacks conserved residue(s) required for the propagation of feature annotation.</text>
</comment>
<comment type="similarity">
    <text evidence="3 12 13">Belongs to the DapA family.</text>
</comment>
<proteinExistence type="inferred from homology"/>
<dbReference type="EMBL" id="JBIYDN010000011">
    <property type="protein sequence ID" value="MFK4443874.1"/>
    <property type="molecule type" value="Genomic_DNA"/>
</dbReference>
<protein>
    <recommendedName>
        <fullName evidence="4 12">4-hydroxy-tetrahydrodipicolinate synthase</fullName>
        <shortName evidence="12">HTPA synthase</shortName>
        <ecNumber evidence="4 12">4.3.3.7</ecNumber>
    </recommendedName>
</protein>
<keyword evidence="15" id="KW-1185">Reference proteome</keyword>
<dbReference type="InterPro" id="IPR005263">
    <property type="entry name" value="DapA"/>
</dbReference>
<evidence type="ECO:0000256" key="7">
    <source>
        <dbReference type="ARBA" id="ARBA00022915"/>
    </source>
</evidence>
<feature type="site" description="Part of a proton relay during catalysis" evidence="12">
    <location>
        <position position="46"/>
    </location>
</feature>
<dbReference type="RefSeq" id="WP_404608744.1">
    <property type="nucleotide sequence ID" value="NZ_JBIYDN010000011.1"/>
</dbReference>
<evidence type="ECO:0000256" key="13">
    <source>
        <dbReference type="PIRNR" id="PIRNR001365"/>
    </source>
</evidence>
<evidence type="ECO:0000313" key="15">
    <source>
        <dbReference type="Proteomes" id="UP001620514"/>
    </source>
</evidence>
<evidence type="ECO:0000256" key="2">
    <source>
        <dbReference type="ARBA" id="ARBA00005120"/>
    </source>
</evidence>
<evidence type="ECO:0000256" key="10">
    <source>
        <dbReference type="ARBA" id="ARBA00023270"/>
    </source>
</evidence>
<name>A0ABW8MJM5_9BURK</name>
<keyword evidence="7 12" id="KW-0220">Diaminopimelate biosynthesis</keyword>
<reference evidence="14 15" key="1">
    <citation type="submission" date="2024-11" db="EMBL/GenBank/DDBJ databases">
        <title>Using genomics to understand microbial adaptation to soil warming.</title>
        <authorList>
            <person name="Deangelis K.M. PhD."/>
        </authorList>
    </citation>
    <scope>NUCLEOTIDE SEQUENCE [LARGE SCALE GENOMIC DNA]</scope>
    <source>
        <strain evidence="14 15">GAS97</strain>
    </source>
</reference>
<dbReference type="Gene3D" id="3.20.20.70">
    <property type="entry name" value="Aldolase class I"/>
    <property type="match status" value="1"/>
</dbReference>
<dbReference type="SMART" id="SM01130">
    <property type="entry name" value="DHDPS"/>
    <property type="match status" value="1"/>
</dbReference>
<evidence type="ECO:0000256" key="12">
    <source>
        <dbReference type="HAMAP-Rule" id="MF_00418"/>
    </source>
</evidence>
<dbReference type="NCBIfam" id="TIGR00674">
    <property type="entry name" value="dapA"/>
    <property type="match status" value="1"/>
</dbReference>
<comment type="subunit">
    <text evidence="12">Homotetramer; dimer of dimers.</text>
</comment>
<sequence>MTQALKGSITPVITPFKNGDVDYETYARLVEWQIGNGGHGVLVNGTTAEPSTLSVKERNRLVDVAIEVTNGRVPVVAATGSQSHAETIELTVHADKAGADALLIVTPYYIRPPQRGLVEYYADLGSRTRRPLMIYHIPGRAGVNADLATVKAIRERVPHLVGMKHAVNDIGFVTQMIDAFGADWRVFVGLEELSFPMLAVGACGLMNAVGNLAPRKVADLYEAAQKGDMAQARKLHFELFELNQSVFFDTNPIPIKYMMKRMGLIANNEHRLPMVPATPELEQRLDWVLARAGLVER</sequence>
<dbReference type="InterPro" id="IPR013785">
    <property type="entry name" value="Aldolase_TIM"/>
</dbReference>
<evidence type="ECO:0000256" key="5">
    <source>
        <dbReference type="ARBA" id="ARBA00022490"/>
    </source>
</evidence>
<dbReference type="SUPFAM" id="SSF51569">
    <property type="entry name" value="Aldolase"/>
    <property type="match status" value="1"/>
</dbReference>
<dbReference type="CDD" id="cd00950">
    <property type="entry name" value="DHDPS"/>
    <property type="match status" value="1"/>
</dbReference>
<keyword evidence="9 12" id="KW-0456">Lyase</keyword>
<dbReference type="PRINTS" id="PR00146">
    <property type="entry name" value="DHPICSNTHASE"/>
</dbReference>
<comment type="subcellular location">
    <subcellularLocation>
        <location evidence="12">Cytoplasm</location>
    </subcellularLocation>
</comment>
<comment type="pathway">
    <text evidence="2 12">Amino-acid biosynthesis; L-lysine biosynthesis via DAP pathway; (S)-tetrahydrodipicolinate from L-aspartate: step 3/4.</text>
</comment>
<accession>A0ABW8MJM5</accession>
<dbReference type="GO" id="GO:0008840">
    <property type="term" value="F:4-hydroxy-tetrahydrodipicolinate synthase activity"/>
    <property type="evidence" value="ECO:0007669"/>
    <property type="project" value="UniProtKB-EC"/>
</dbReference>
<evidence type="ECO:0000256" key="8">
    <source>
        <dbReference type="ARBA" id="ARBA00023154"/>
    </source>
</evidence>
<evidence type="ECO:0000256" key="11">
    <source>
        <dbReference type="ARBA" id="ARBA00047836"/>
    </source>
</evidence>
<dbReference type="Proteomes" id="UP001620514">
    <property type="component" value="Unassembled WGS sequence"/>
</dbReference>
<dbReference type="HAMAP" id="MF_00418">
    <property type="entry name" value="DapA"/>
    <property type="match status" value="1"/>
</dbReference>
<dbReference type="InterPro" id="IPR002220">
    <property type="entry name" value="DapA-like"/>
</dbReference>
<evidence type="ECO:0000256" key="6">
    <source>
        <dbReference type="ARBA" id="ARBA00022605"/>
    </source>
</evidence>
<comment type="caution">
    <text evidence="14">The sequence shown here is derived from an EMBL/GenBank/DDBJ whole genome shotgun (WGS) entry which is preliminary data.</text>
</comment>
<comment type="catalytic activity">
    <reaction evidence="11 12">
        <text>L-aspartate 4-semialdehyde + pyruvate = (2S,4S)-4-hydroxy-2,3,4,5-tetrahydrodipicolinate + H2O + H(+)</text>
        <dbReference type="Rhea" id="RHEA:34171"/>
        <dbReference type="ChEBI" id="CHEBI:15361"/>
        <dbReference type="ChEBI" id="CHEBI:15377"/>
        <dbReference type="ChEBI" id="CHEBI:15378"/>
        <dbReference type="ChEBI" id="CHEBI:67139"/>
        <dbReference type="ChEBI" id="CHEBI:537519"/>
        <dbReference type="EC" id="4.3.3.7"/>
    </reaction>
</comment>
<evidence type="ECO:0000256" key="3">
    <source>
        <dbReference type="ARBA" id="ARBA00007592"/>
    </source>
</evidence>
<keyword evidence="5 12" id="KW-0963">Cytoplasm</keyword>
<dbReference type="PANTHER" id="PTHR12128:SF66">
    <property type="entry name" value="4-HYDROXY-2-OXOGLUTARATE ALDOLASE, MITOCHONDRIAL"/>
    <property type="match status" value="1"/>
</dbReference>
<keyword evidence="6 12" id="KW-0028">Amino-acid biosynthesis</keyword>
<evidence type="ECO:0000313" key="14">
    <source>
        <dbReference type="EMBL" id="MFK4443874.1"/>
    </source>
</evidence>
<feature type="active site" description="Proton donor/acceptor" evidence="12">
    <location>
        <position position="135"/>
    </location>
</feature>
<evidence type="ECO:0000256" key="4">
    <source>
        <dbReference type="ARBA" id="ARBA00012086"/>
    </source>
</evidence>
<comment type="caution">
    <text evidence="12">Was originally thought to be a dihydrodipicolinate synthase (DHDPS), catalyzing the condensation of (S)-aspartate-beta-semialdehyde [(S)-ASA] and pyruvate to dihydrodipicolinate (DHDP). However, it was shown in E.coli that the product of the enzymatic reaction is not dihydrodipicolinate but in fact (4S)-4-hydroxy-2,3,4,5-tetrahydro-(2S)-dipicolinic acid (HTPA), and that the consecutive dehydration reaction leading to DHDP is not spontaneous but catalyzed by DapB.</text>
</comment>
<organism evidence="14 15">
    <name type="scientific">Caballeronia udeis</name>
    <dbReference type="NCBI Taxonomy" id="1232866"/>
    <lineage>
        <taxon>Bacteria</taxon>
        <taxon>Pseudomonadati</taxon>
        <taxon>Pseudomonadota</taxon>
        <taxon>Betaproteobacteria</taxon>
        <taxon>Burkholderiales</taxon>
        <taxon>Burkholderiaceae</taxon>
        <taxon>Caballeronia</taxon>
    </lineage>
</organism>